<evidence type="ECO:0000313" key="2">
    <source>
        <dbReference type="Proteomes" id="UP000619238"/>
    </source>
</evidence>
<name>A0ABR7QEZ4_9FLAO</name>
<protein>
    <recommendedName>
        <fullName evidence="3">XRE family transcriptional regulator</fullName>
    </recommendedName>
</protein>
<evidence type="ECO:0008006" key="3">
    <source>
        <dbReference type="Google" id="ProtNLM"/>
    </source>
</evidence>
<organism evidence="1 2">
    <name type="scientific">Kordia aestuariivivens</name>
    <dbReference type="NCBI Taxonomy" id="2759037"/>
    <lineage>
        <taxon>Bacteria</taxon>
        <taxon>Pseudomonadati</taxon>
        <taxon>Bacteroidota</taxon>
        <taxon>Flavobacteriia</taxon>
        <taxon>Flavobacteriales</taxon>
        <taxon>Flavobacteriaceae</taxon>
        <taxon>Kordia</taxon>
    </lineage>
</organism>
<accession>A0ABR7QEZ4</accession>
<dbReference type="RefSeq" id="WP_187564186.1">
    <property type="nucleotide sequence ID" value="NZ_JACGWS010000017.1"/>
</dbReference>
<evidence type="ECO:0000313" key="1">
    <source>
        <dbReference type="EMBL" id="MBC8757142.1"/>
    </source>
</evidence>
<comment type="caution">
    <text evidence="1">The sequence shown here is derived from an EMBL/GenBank/DDBJ whole genome shotgun (WGS) entry which is preliminary data.</text>
</comment>
<keyword evidence="2" id="KW-1185">Reference proteome</keyword>
<sequence>MISRILHIINEQQITAYKIEKGTNNHISNVAARKIINGDTAKPRQASIDILVNFLCKDYNVSREWLNDGTGEMYLKEESNHDFEKQGVIVSLDELIEHFLKHQSAYLDKSETIRLSIVNDFVKNKDFYLERSEYFSLFIDGLVEKGIEKRLQELKDLGVIVKARNIDN</sequence>
<dbReference type="Proteomes" id="UP000619238">
    <property type="component" value="Unassembled WGS sequence"/>
</dbReference>
<dbReference type="EMBL" id="JACGWS010000017">
    <property type="protein sequence ID" value="MBC8757142.1"/>
    <property type="molecule type" value="Genomic_DNA"/>
</dbReference>
<gene>
    <name evidence="1" type="ORF">H2O64_20905</name>
</gene>
<reference evidence="1 2" key="1">
    <citation type="submission" date="2020-07" db="EMBL/GenBank/DDBJ databases">
        <title>Description of Kordia aestuariivivens sp. nov., isolated from a tidal flat.</title>
        <authorList>
            <person name="Park S."/>
            <person name="Yoon J.-H."/>
        </authorList>
    </citation>
    <scope>NUCLEOTIDE SEQUENCE [LARGE SCALE GENOMIC DNA]</scope>
    <source>
        <strain evidence="1 2">YSTF-M3</strain>
    </source>
</reference>
<proteinExistence type="predicted"/>